<protein>
    <submittedName>
        <fullName evidence="2">Uncharacterized protein</fullName>
    </submittedName>
</protein>
<feature type="region of interest" description="Disordered" evidence="1">
    <location>
        <begin position="133"/>
        <end position="157"/>
    </location>
</feature>
<dbReference type="Proteomes" id="UP000680865">
    <property type="component" value="Unassembled WGS sequence"/>
</dbReference>
<dbReference type="EMBL" id="BOQP01000039">
    <property type="protein sequence ID" value="GIM79555.1"/>
    <property type="molecule type" value="Genomic_DNA"/>
</dbReference>
<feature type="region of interest" description="Disordered" evidence="1">
    <location>
        <begin position="72"/>
        <end position="121"/>
    </location>
</feature>
<name>A0A919VYK8_9ACTN</name>
<organism evidence="2 3">
    <name type="scientific">Winogradskya consettensis</name>
    <dbReference type="NCBI Taxonomy" id="113560"/>
    <lineage>
        <taxon>Bacteria</taxon>
        <taxon>Bacillati</taxon>
        <taxon>Actinomycetota</taxon>
        <taxon>Actinomycetes</taxon>
        <taxon>Micromonosporales</taxon>
        <taxon>Micromonosporaceae</taxon>
        <taxon>Winogradskya</taxon>
    </lineage>
</organism>
<evidence type="ECO:0000256" key="1">
    <source>
        <dbReference type="SAM" id="MobiDB-lite"/>
    </source>
</evidence>
<proteinExistence type="predicted"/>
<keyword evidence="3" id="KW-1185">Reference proteome</keyword>
<evidence type="ECO:0000313" key="3">
    <source>
        <dbReference type="Proteomes" id="UP000680865"/>
    </source>
</evidence>
<feature type="compositionally biased region" description="Polar residues" evidence="1">
    <location>
        <begin position="142"/>
        <end position="157"/>
    </location>
</feature>
<feature type="compositionally biased region" description="Basic residues" evidence="1">
    <location>
        <begin position="107"/>
        <end position="116"/>
    </location>
</feature>
<feature type="region of interest" description="Disordered" evidence="1">
    <location>
        <begin position="1"/>
        <end position="25"/>
    </location>
</feature>
<feature type="compositionally biased region" description="Polar residues" evidence="1">
    <location>
        <begin position="1"/>
        <end position="11"/>
    </location>
</feature>
<accession>A0A919VYK8</accession>
<dbReference type="AlphaFoldDB" id="A0A919VYK8"/>
<reference evidence="2" key="1">
    <citation type="submission" date="2021-03" db="EMBL/GenBank/DDBJ databases">
        <title>Whole genome shotgun sequence of Actinoplanes consettensis NBRC 14913.</title>
        <authorList>
            <person name="Komaki H."/>
            <person name="Tamura T."/>
        </authorList>
    </citation>
    <scope>NUCLEOTIDE SEQUENCE</scope>
    <source>
        <strain evidence="2">NBRC 14913</strain>
    </source>
</reference>
<evidence type="ECO:0000313" key="2">
    <source>
        <dbReference type="EMBL" id="GIM79555.1"/>
    </source>
</evidence>
<gene>
    <name evidence="2" type="ORF">Aco04nite_66090</name>
</gene>
<comment type="caution">
    <text evidence="2">The sequence shown here is derived from an EMBL/GenBank/DDBJ whole genome shotgun (WGS) entry which is preliminary data.</text>
</comment>
<sequence length="157" mass="17012">MRDQSPRTVSSGRGHRSRATDAQAAKKIYSREKLDAAKNLPVIGNYLLQSAIIRRTIPLAALTSRIMTRAASENAQSVFRGQGNGPGTGRETDPTDPPSEGDAVARPTHHRNRPGRRVTEDLSDVLEAARRISKVGGPLNDLETTILNDPQAHCSQP</sequence>